<dbReference type="InterPro" id="IPR013952">
    <property type="entry name" value="DUF1776_fun"/>
</dbReference>
<keyword evidence="1" id="KW-0472">Membrane</keyword>
<dbReference type="EMBL" id="ML986579">
    <property type="protein sequence ID" value="KAF2270648.1"/>
    <property type="molecule type" value="Genomic_DNA"/>
</dbReference>
<dbReference type="SUPFAM" id="SSF51735">
    <property type="entry name" value="NAD(P)-binding Rossmann-fold domains"/>
    <property type="match status" value="1"/>
</dbReference>
<name>A0A9P4NCG1_9PLEO</name>
<keyword evidence="1" id="KW-0812">Transmembrane</keyword>
<dbReference type="AlphaFoldDB" id="A0A9P4NCG1"/>
<accession>A0A9P4NCG1</accession>
<dbReference type="Pfam" id="PF08643">
    <property type="entry name" value="DUF1776"/>
    <property type="match status" value="1"/>
</dbReference>
<dbReference type="OrthoDB" id="5308060at2759"/>
<proteinExistence type="predicted"/>
<evidence type="ECO:0000313" key="3">
    <source>
        <dbReference type="Proteomes" id="UP000800093"/>
    </source>
</evidence>
<protein>
    <submittedName>
        <fullName evidence="2">DUF1776-domain-containing protein</fullName>
    </submittedName>
</protein>
<evidence type="ECO:0000256" key="1">
    <source>
        <dbReference type="SAM" id="Phobius"/>
    </source>
</evidence>
<evidence type="ECO:0000313" key="2">
    <source>
        <dbReference type="EMBL" id="KAF2270648.1"/>
    </source>
</evidence>
<dbReference type="PANTHER" id="PTHR43313">
    <property type="entry name" value="SHORT-CHAIN DEHYDROGENASE/REDUCTASE FAMILY 9C"/>
    <property type="match status" value="1"/>
</dbReference>
<dbReference type="Proteomes" id="UP000800093">
    <property type="component" value="Unassembled WGS sequence"/>
</dbReference>
<feature type="transmembrane region" description="Helical" evidence="1">
    <location>
        <begin position="85"/>
        <end position="102"/>
    </location>
</feature>
<keyword evidence="1" id="KW-1133">Transmembrane helix</keyword>
<dbReference type="InterPro" id="IPR036291">
    <property type="entry name" value="NAD(P)-bd_dom_sf"/>
</dbReference>
<dbReference type="Gene3D" id="3.40.50.720">
    <property type="entry name" value="NAD(P)-binding Rossmann-like Domain"/>
    <property type="match status" value="1"/>
</dbReference>
<keyword evidence="3" id="KW-1185">Reference proteome</keyword>
<organism evidence="2 3">
    <name type="scientific">Lojkania enalia</name>
    <dbReference type="NCBI Taxonomy" id="147567"/>
    <lineage>
        <taxon>Eukaryota</taxon>
        <taxon>Fungi</taxon>
        <taxon>Dikarya</taxon>
        <taxon>Ascomycota</taxon>
        <taxon>Pezizomycotina</taxon>
        <taxon>Dothideomycetes</taxon>
        <taxon>Pleosporomycetidae</taxon>
        <taxon>Pleosporales</taxon>
        <taxon>Pleosporales incertae sedis</taxon>
        <taxon>Lojkania</taxon>
    </lineage>
</organism>
<comment type="caution">
    <text evidence="2">The sequence shown here is derived from an EMBL/GenBank/DDBJ whole genome shotgun (WGS) entry which is preliminary data.</text>
</comment>
<reference evidence="3" key="1">
    <citation type="journal article" date="2020" name="Stud. Mycol.">
        <title>101 Dothideomycetes genomes: A test case for predicting lifestyles and emergence of pathogens.</title>
        <authorList>
            <person name="Haridas S."/>
            <person name="Albert R."/>
            <person name="Binder M."/>
            <person name="Bloem J."/>
            <person name="LaButti K."/>
            <person name="Salamov A."/>
            <person name="Andreopoulos B."/>
            <person name="Baker S."/>
            <person name="Barry K."/>
            <person name="Bills G."/>
            <person name="Bluhm B."/>
            <person name="Cannon C."/>
            <person name="Castanera R."/>
            <person name="Culley D."/>
            <person name="Daum C."/>
            <person name="Ezra D."/>
            <person name="Gonzalez J."/>
            <person name="Henrissat B."/>
            <person name="Kuo A."/>
            <person name="Liang C."/>
            <person name="Lipzen A."/>
            <person name="Lutzoni F."/>
            <person name="Magnuson J."/>
            <person name="Mondo S."/>
            <person name="Nolan M."/>
            <person name="Ohm R."/>
            <person name="Pangilinan J."/>
            <person name="Park H.-J."/>
            <person name="Ramirez L."/>
            <person name="Alfaro M."/>
            <person name="Sun H."/>
            <person name="Tritt A."/>
            <person name="Yoshinaga Y."/>
            <person name="Zwiers L.-H."/>
            <person name="Turgeon B."/>
            <person name="Goodwin S."/>
            <person name="Spatafora J."/>
            <person name="Crous P."/>
            <person name="Grigoriev I."/>
        </authorList>
    </citation>
    <scope>NUCLEOTIDE SEQUENCE [LARGE SCALE GENOMIC DNA]</scope>
    <source>
        <strain evidence="3">CBS 304.66</strain>
    </source>
</reference>
<gene>
    <name evidence="2" type="ORF">CC78DRAFT_528392</name>
</gene>
<sequence length="450" mass="49869">MTSDDQHFLDVLAGYSSDIRKFTGDFWDATDGHFAAVAAHIKRHVPEGWLPEYARPTPPLPPPPQLHTRVVFIHRLQDWISRNRALTAAIIAFFGTGGYLLYQEKKKSTRKRRARRASNGARREVVVIAGPPSSPITKSLSLDLERRGFIVYIVCSDLEEQQIVQNEARADVRPLHLDVTDVFGTQEAMERFNHLLVTPHIAFSGASPHNLHFRGLILVPDLVYPSGPIETVSPDLWSDALNAKVLNTIALTQAFLPTICDFKARVLMLTPSIVTSLRPPFHSVETAVVSALEGFTASLRGELGTLGINVCQFKLGTFDYSNVGGKQHLQSAGGPKTHGWPTTTRALYAANFVNQSRIAQNRGLFHQAGSRGSSLRELHNAVFDALTQKHARRVWRVGRGSTTYDLVGNWVPNGLVGWMLGVRRVSLNEVAEPKLEDSAQSWEHVDETAV</sequence>
<dbReference type="PANTHER" id="PTHR43313:SF1">
    <property type="entry name" value="3BETA-HYDROXYSTEROID DEHYDROGENASE DHS-16"/>
    <property type="match status" value="1"/>
</dbReference>